<dbReference type="PANTHER" id="PTHR11629:SF63">
    <property type="entry name" value="V-TYPE PROTON ATPASE SUBUNIT A"/>
    <property type="match status" value="1"/>
</dbReference>
<evidence type="ECO:0000256" key="1">
    <source>
        <dbReference type="ARBA" id="ARBA00004141"/>
    </source>
</evidence>
<feature type="coiled-coil region" evidence="10">
    <location>
        <begin position="93"/>
        <end position="127"/>
    </location>
</feature>
<dbReference type="Proteomes" id="UP000465220">
    <property type="component" value="Unassembled WGS sequence"/>
</dbReference>
<keyword evidence="7 9" id="KW-0406">Ion transport</keyword>
<name>A0ABQ0ZUD1_ASPLE</name>
<feature type="transmembrane region" description="Helical" evidence="9">
    <location>
        <begin position="461"/>
        <end position="486"/>
    </location>
</feature>
<keyword evidence="6 9" id="KW-1133">Transmembrane helix</keyword>
<evidence type="ECO:0000313" key="12">
    <source>
        <dbReference type="Proteomes" id="UP000465220"/>
    </source>
</evidence>
<evidence type="ECO:0000256" key="5">
    <source>
        <dbReference type="ARBA" id="ARBA00022781"/>
    </source>
</evidence>
<dbReference type="EMBL" id="BLKI01000005">
    <property type="protein sequence ID" value="GFF64899.1"/>
    <property type="molecule type" value="Genomic_DNA"/>
</dbReference>
<protein>
    <recommendedName>
        <fullName evidence="9">V-type proton ATPase subunit a</fullName>
    </recommendedName>
</protein>
<keyword evidence="10" id="KW-0175">Coiled coil</keyword>
<dbReference type="InterPro" id="IPR002490">
    <property type="entry name" value="V-ATPase_116kDa_su"/>
</dbReference>
<proteinExistence type="inferred from homology"/>
<evidence type="ECO:0000256" key="7">
    <source>
        <dbReference type="ARBA" id="ARBA00023065"/>
    </source>
</evidence>
<comment type="caution">
    <text evidence="11">The sequence shown here is derived from an EMBL/GenBank/DDBJ whole genome shotgun (WGS) entry which is preliminary data.</text>
</comment>
<evidence type="ECO:0000256" key="3">
    <source>
        <dbReference type="ARBA" id="ARBA00022448"/>
    </source>
</evidence>
<keyword evidence="4 9" id="KW-0812">Transmembrane</keyword>
<evidence type="ECO:0000256" key="2">
    <source>
        <dbReference type="ARBA" id="ARBA00009904"/>
    </source>
</evidence>
<dbReference type="PIRSF" id="PIRSF001293">
    <property type="entry name" value="ATP6V0A1"/>
    <property type="match status" value="1"/>
</dbReference>
<accession>A0ABQ0ZUD1</accession>
<evidence type="ECO:0000256" key="6">
    <source>
        <dbReference type="ARBA" id="ARBA00022989"/>
    </source>
</evidence>
<evidence type="ECO:0000256" key="4">
    <source>
        <dbReference type="ARBA" id="ARBA00022692"/>
    </source>
</evidence>
<organism evidence="11 12">
    <name type="scientific">Aspergillus lentulus</name>
    <dbReference type="NCBI Taxonomy" id="293939"/>
    <lineage>
        <taxon>Eukaryota</taxon>
        <taxon>Fungi</taxon>
        <taxon>Dikarya</taxon>
        <taxon>Ascomycota</taxon>
        <taxon>Pezizomycotina</taxon>
        <taxon>Eurotiomycetes</taxon>
        <taxon>Eurotiomycetidae</taxon>
        <taxon>Eurotiales</taxon>
        <taxon>Aspergillaceae</taxon>
        <taxon>Aspergillus</taxon>
        <taxon>Aspergillus subgen. Fumigati</taxon>
    </lineage>
</organism>
<evidence type="ECO:0000256" key="8">
    <source>
        <dbReference type="ARBA" id="ARBA00023136"/>
    </source>
</evidence>
<feature type="transmembrane region" description="Helical" evidence="9">
    <location>
        <begin position="548"/>
        <end position="566"/>
    </location>
</feature>
<dbReference type="Pfam" id="PF01496">
    <property type="entry name" value="V_ATPase_I"/>
    <property type="match status" value="1"/>
</dbReference>
<evidence type="ECO:0000313" key="11">
    <source>
        <dbReference type="EMBL" id="GFF64899.1"/>
    </source>
</evidence>
<reference evidence="11 12" key="1">
    <citation type="submission" date="2020-01" db="EMBL/GenBank/DDBJ databases">
        <title>Draft genome sequence of Aspergillus lentulus IFM 60648.</title>
        <authorList>
            <person name="Takahashi H."/>
            <person name="Yaguchi T."/>
        </authorList>
    </citation>
    <scope>NUCLEOTIDE SEQUENCE [LARGE SCALE GENOMIC DNA]</scope>
    <source>
        <strain evidence="11 12">IFM 60648</strain>
    </source>
</reference>
<dbReference type="InterPro" id="IPR026028">
    <property type="entry name" value="V-type_ATPase_116kDa_su_euka"/>
</dbReference>
<keyword evidence="8 9" id="KW-0472">Membrane</keyword>
<keyword evidence="5 9" id="KW-0375">Hydrogen ion transport</keyword>
<feature type="transmembrane region" description="Helical" evidence="9">
    <location>
        <begin position="416"/>
        <end position="449"/>
    </location>
</feature>
<keyword evidence="3 9" id="KW-0813">Transport</keyword>
<feature type="transmembrane region" description="Helical" evidence="9">
    <location>
        <begin position="790"/>
        <end position="811"/>
    </location>
</feature>
<keyword evidence="12" id="KW-1185">Reference proteome</keyword>
<feature type="transmembrane region" description="Helical" evidence="9">
    <location>
        <begin position="641"/>
        <end position="660"/>
    </location>
</feature>
<sequence>MAPKDTFFRSVDMSLIQLYIANENGREVVMALGELSQVQFRDLNQDSHALKRNFTEEISRLNNVERQLCYFHCQLDKASIPIQLSSQPTDTLVASLTSEIDELTERIECLERQISSLSDSYETLMKRELELTEWRWVLSEAGSYFDHAYDHREEIRQSLDNDETPLLRDIEQQARPNDDVEGPQRFQDMSIGIIAGVIPRTRMGLFQRILWRTLRGNLYMNQSAIPEPIVDPTNNEDTRKNAFMILAHGKSITAKIRKISKSLGASLYSVDEDCELRRERMHEVSIRLNDVRNVVQRTIKILHTELSQIAPVLADWVTIIKKEKAIYNTLNQFSYDQARRTHIAEAWCPTNSLPLVKMTLQDVNDRAGLTVPTIVNRIRTNKTPPTFVRTNKFTEGFQTIVEAYGIPKYSESNPGLYTVVTFPFIFAVMFGDFGHGALITIAAAAMICWEGKLGKTKLDELIQIAFCGRYIVLMMGLFSMYTGLLYNDIFSRSFTLFPSQWKWPDNIRKGKPVDASLRYGYRFPFGVDWNWHDAENSLLFTNSMKMKMSILLGWAHMTYALCLQYVNARHFQRKTEILGNFIPGMIFFQSIFGYLAFSIIYKWSIDWESRNQTPPSLLNMFIFMFLSPGKVQEQLYPGQAVVQVILLFLAFIQVPIMLFFKPLYLRWEHNNARALGYRGIEEWLRMTALEEDSDLGEHVSGSCDNEADEGESAAMAAQDIAEEEHLVFHFGELMIYQVIHTIEFCLNSISHIASYLRLWALSLAHQQLSIVLWDRTIGAAFKIESFTTRVIMIVVTFYLWFAMTICILCVMEGTSAMLHSLRLHWIEAMSKHFMGDGIPFTPFSFKNLLAGDSVVY</sequence>
<gene>
    <name evidence="11" type="ORF">IFM60648_01425</name>
</gene>
<evidence type="ECO:0000256" key="10">
    <source>
        <dbReference type="SAM" id="Coils"/>
    </source>
</evidence>
<dbReference type="PANTHER" id="PTHR11629">
    <property type="entry name" value="VACUOLAR PROTON ATPASES"/>
    <property type="match status" value="1"/>
</dbReference>
<comment type="subcellular location">
    <subcellularLocation>
        <location evidence="1">Membrane</location>
        <topology evidence="1">Multi-pass membrane protein</topology>
    </subcellularLocation>
</comment>
<comment type="function">
    <text evidence="9">Essential component of the vacuolar proton pump (V-ATPase), a multimeric enzyme that catalyzes the translocation of protons across the membranes. Required for assembly and activity of the V-ATPase.</text>
</comment>
<evidence type="ECO:0000256" key="9">
    <source>
        <dbReference type="RuleBase" id="RU361189"/>
    </source>
</evidence>
<comment type="similarity">
    <text evidence="2 9">Belongs to the V-ATPase 116 kDa subunit family.</text>
</comment>
<feature type="transmembrane region" description="Helical" evidence="9">
    <location>
        <begin position="578"/>
        <end position="601"/>
    </location>
</feature>